<protein>
    <submittedName>
        <fullName evidence="1">Uncharacterized protein</fullName>
    </submittedName>
</protein>
<dbReference type="AlphaFoldDB" id="A0A0F9NVJ4"/>
<dbReference type="EMBL" id="LAZR01007436">
    <property type="protein sequence ID" value="KKM85282.1"/>
    <property type="molecule type" value="Genomic_DNA"/>
</dbReference>
<organism evidence="1">
    <name type="scientific">marine sediment metagenome</name>
    <dbReference type="NCBI Taxonomy" id="412755"/>
    <lineage>
        <taxon>unclassified sequences</taxon>
        <taxon>metagenomes</taxon>
        <taxon>ecological metagenomes</taxon>
    </lineage>
</organism>
<gene>
    <name evidence="1" type="ORF">LCGC14_1290530</name>
</gene>
<sequence length="75" mass="9268">MKFKDIKLNKNYFVLLLETDVWISFPFNKIETMMKYPTEKKLVIEVKKFGPYERVYETFYLLDQDFQSLMVREKK</sequence>
<proteinExistence type="predicted"/>
<accession>A0A0F9NVJ4</accession>
<reference evidence="1" key="1">
    <citation type="journal article" date="2015" name="Nature">
        <title>Complex archaea that bridge the gap between prokaryotes and eukaryotes.</title>
        <authorList>
            <person name="Spang A."/>
            <person name="Saw J.H."/>
            <person name="Jorgensen S.L."/>
            <person name="Zaremba-Niedzwiedzka K."/>
            <person name="Martijn J."/>
            <person name="Lind A.E."/>
            <person name="van Eijk R."/>
            <person name="Schleper C."/>
            <person name="Guy L."/>
            <person name="Ettema T.J."/>
        </authorList>
    </citation>
    <scope>NUCLEOTIDE SEQUENCE</scope>
</reference>
<comment type="caution">
    <text evidence="1">The sequence shown here is derived from an EMBL/GenBank/DDBJ whole genome shotgun (WGS) entry which is preliminary data.</text>
</comment>
<name>A0A0F9NVJ4_9ZZZZ</name>
<evidence type="ECO:0000313" key="1">
    <source>
        <dbReference type="EMBL" id="KKM85282.1"/>
    </source>
</evidence>